<feature type="domain" description="RsgI N-terminal anti-sigma" evidence="8">
    <location>
        <begin position="3"/>
        <end position="50"/>
    </location>
</feature>
<accession>A0A0L6JXP0</accession>
<feature type="region of interest" description="Disordered" evidence="6">
    <location>
        <begin position="406"/>
        <end position="466"/>
    </location>
</feature>
<evidence type="ECO:0000256" key="4">
    <source>
        <dbReference type="ARBA" id="ARBA00022989"/>
    </source>
</evidence>
<feature type="compositionally biased region" description="Pro residues" evidence="6">
    <location>
        <begin position="515"/>
        <end position="530"/>
    </location>
</feature>
<evidence type="ECO:0000256" key="2">
    <source>
        <dbReference type="ARBA" id="ARBA00022475"/>
    </source>
</evidence>
<keyword evidence="4 7" id="KW-1133">Transmembrane helix</keyword>
<feature type="region of interest" description="Disordered" evidence="6">
    <location>
        <begin position="251"/>
        <end position="343"/>
    </location>
</feature>
<dbReference type="Pfam" id="PF23750">
    <property type="entry name" value="RsgI_M"/>
    <property type="match status" value="1"/>
</dbReference>
<feature type="compositionally biased region" description="Pro residues" evidence="6">
    <location>
        <begin position="539"/>
        <end position="550"/>
    </location>
</feature>
<dbReference type="GO" id="GO:0005886">
    <property type="term" value="C:plasma membrane"/>
    <property type="evidence" value="ECO:0007669"/>
    <property type="project" value="UniProtKB-SubCell"/>
</dbReference>
<feature type="transmembrane region" description="Helical" evidence="7">
    <location>
        <begin position="55"/>
        <end position="75"/>
    </location>
</feature>
<feature type="compositionally biased region" description="Low complexity" evidence="6">
    <location>
        <begin position="406"/>
        <end position="418"/>
    </location>
</feature>
<feature type="compositionally biased region" description="Basic and acidic residues" evidence="6">
    <location>
        <begin position="291"/>
        <end position="302"/>
    </location>
</feature>
<dbReference type="EMBL" id="LGTC01000001">
    <property type="protein sequence ID" value="KNY30335.1"/>
    <property type="molecule type" value="Genomic_DNA"/>
</dbReference>
<gene>
    <name evidence="9" type="ORF">Bccel_5615</name>
</gene>
<evidence type="ECO:0000313" key="9">
    <source>
        <dbReference type="EMBL" id="KNY30335.1"/>
    </source>
</evidence>
<dbReference type="PROSITE" id="PS51849">
    <property type="entry name" value="RSGI_N"/>
    <property type="match status" value="1"/>
</dbReference>
<organism evidence="9 10">
    <name type="scientific">Pseudobacteroides cellulosolvens ATCC 35603 = DSM 2933</name>
    <dbReference type="NCBI Taxonomy" id="398512"/>
    <lineage>
        <taxon>Bacteria</taxon>
        <taxon>Bacillati</taxon>
        <taxon>Bacillota</taxon>
        <taxon>Clostridia</taxon>
        <taxon>Eubacteriales</taxon>
        <taxon>Oscillospiraceae</taxon>
        <taxon>Pseudobacteroides</taxon>
    </lineage>
</organism>
<dbReference type="Proteomes" id="UP000036923">
    <property type="component" value="Unassembled WGS sequence"/>
</dbReference>
<dbReference type="InterPro" id="IPR024449">
    <property type="entry name" value="Anti-sigma_RsgI_N"/>
</dbReference>
<keyword evidence="2" id="KW-1003">Cell membrane</keyword>
<dbReference type="OrthoDB" id="9800626at2"/>
<evidence type="ECO:0000256" key="1">
    <source>
        <dbReference type="ARBA" id="ARBA00004162"/>
    </source>
</evidence>
<feature type="compositionally biased region" description="Basic and acidic residues" evidence="6">
    <location>
        <begin position="429"/>
        <end position="450"/>
    </location>
</feature>
<dbReference type="AlphaFoldDB" id="A0A0L6JXP0"/>
<feature type="compositionally biased region" description="Basic and acidic residues" evidence="6">
    <location>
        <begin position="251"/>
        <end position="266"/>
    </location>
</feature>
<evidence type="ECO:0000256" key="3">
    <source>
        <dbReference type="ARBA" id="ARBA00022692"/>
    </source>
</evidence>
<evidence type="ECO:0000259" key="8">
    <source>
        <dbReference type="PROSITE" id="PS51849"/>
    </source>
</evidence>
<evidence type="ECO:0000313" key="10">
    <source>
        <dbReference type="Proteomes" id="UP000036923"/>
    </source>
</evidence>
<evidence type="ECO:0000256" key="7">
    <source>
        <dbReference type="SAM" id="Phobius"/>
    </source>
</evidence>
<protein>
    <submittedName>
        <fullName evidence="9">Anti-sigma factor RsgI, N-terminal</fullName>
    </submittedName>
</protein>
<dbReference type="InterPro" id="IPR055431">
    <property type="entry name" value="RsgI_M"/>
</dbReference>
<keyword evidence="3 7" id="KW-0812">Transmembrane</keyword>
<name>A0A0L6JXP0_9FIRM</name>
<dbReference type="STRING" id="398512.Bccel_5615"/>
<comment type="caution">
    <text evidence="9">The sequence shown here is derived from an EMBL/GenBank/DDBJ whole genome shotgun (WGS) entry which is preliminary data.</text>
</comment>
<dbReference type="RefSeq" id="WP_036939948.1">
    <property type="nucleotide sequence ID" value="NZ_JQKC01000010.1"/>
</dbReference>
<proteinExistence type="predicted"/>
<sequence>MIKSGVIIKLEKKEAIVFNDLLEYEKIKRVEGMFEGQTIEYRTSKYENVYKKLKILSGAAAVLVLIFSFYMWFAVISRPQIFAFVDLDINPSMEFSIDENNCVIGLKPLNSDAQKIVDSLDETSGKPINEAINYVIIRLHAEGILKRKKNHKILISSTPNSTGLSQDEKKDIYKKLDDTMKLIEGTLSKQKDVNISVKTYLSKDPEIRKNSQENKMSIARYAVYESDRISLQDAKSATVDKLLEYLPDNKSKDDILSNASVDDKGKTASNETLNGTKEPIPSGKQNGSQRDNSKKAEVDLKNDYTGSDKANQDKSHSNKKDTYSDKDNVLSETNEKDDNNEYNQRYDYTPAIAVTPIVTYVSTVLPQVTLYPTANPVSTAIPVVTSPVTIPVTTVKLPVITPHIPPAKTTPNPTAAVTERIPGTGRPPVVDRNKRERNGWGQEDKHEKDLNGGTEPGKLPMHPNTTQPTIKPDFTPHPIPSMGPATTPAPKLTPVPTPIPTLSSGATPGAIPTWKPGPPEAIPTWKPGPPEGRVMPRGTPLPIPPPIRRP</sequence>
<dbReference type="Pfam" id="PF12791">
    <property type="entry name" value="RsgI_N"/>
    <property type="match status" value="1"/>
</dbReference>
<evidence type="ECO:0000256" key="6">
    <source>
        <dbReference type="SAM" id="MobiDB-lite"/>
    </source>
</evidence>
<feature type="region of interest" description="Disordered" evidence="6">
    <location>
        <begin position="491"/>
        <end position="550"/>
    </location>
</feature>
<evidence type="ECO:0000256" key="5">
    <source>
        <dbReference type="ARBA" id="ARBA00023136"/>
    </source>
</evidence>
<keyword evidence="5 7" id="KW-0472">Membrane</keyword>
<keyword evidence="10" id="KW-1185">Reference proteome</keyword>
<feature type="compositionally biased region" description="Basic and acidic residues" evidence="6">
    <location>
        <begin position="310"/>
        <end position="339"/>
    </location>
</feature>
<reference evidence="10" key="1">
    <citation type="submission" date="2015-07" db="EMBL/GenBank/DDBJ databases">
        <title>Near-Complete Genome Sequence of the Cellulolytic Bacterium Bacteroides (Pseudobacteroides) cellulosolvens ATCC 35603.</title>
        <authorList>
            <person name="Dassa B."/>
            <person name="Utturkar S.M."/>
            <person name="Klingeman D.M."/>
            <person name="Hurt R.A."/>
            <person name="Keller M."/>
            <person name="Xu J."/>
            <person name="Reddy Y.H.K."/>
            <person name="Borovok I."/>
            <person name="Grinberg I.R."/>
            <person name="Lamed R."/>
            <person name="Zhivin O."/>
            <person name="Bayer E.A."/>
            <person name="Brown S.D."/>
        </authorList>
    </citation>
    <scope>NUCLEOTIDE SEQUENCE [LARGE SCALE GENOMIC DNA]</scope>
    <source>
        <strain evidence="10">DSM 2933</strain>
    </source>
</reference>
<comment type="subcellular location">
    <subcellularLocation>
        <location evidence="1">Cell membrane</location>
        <topology evidence="1">Single-pass membrane protein</topology>
    </subcellularLocation>
</comment>